<name>A0A2Z6PSR4_TRISU</name>
<gene>
    <name evidence="2" type="ORF">TSUD_180290</name>
</gene>
<evidence type="ECO:0000313" key="2">
    <source>
        <dbReference type="EMBL" id="GAU50559.1"/>
    </source>
</evidence>
<dbReference type="PROSITE" id="PS50878">
    <property type="entry name" value="RT_POL"/>
    <property type="match status" value="1"/>
</dbReference>
<protein>
    <recommendedName>
        <fullName evidence="1">Reverse transcriptase domain-containing protein</fullName>
    </recommendedName>
</protein>
<dbReference type="PANTHER" id="PTHR33116:SF80">
    <property type="entry name" value="REVERSE TRANSCRIPTASE ZINC-BINDING DOMAIN-CONTAINING PROTEIN"/>
    <property type="match status" value="1"/>
</dbReference>
<dbReference type="SUPFAM" id="SSF56672">
    <property type="entry name" value="DNA/RNA polymerases"/>
    <property type="match status" value="1"/>
</dbReference>
<dbReference type="InterPro" id="IPR000477">
    <property type="entry name" value="RT_dom"/>
</dbReference>
<dbReference type="Pfam" id="PF13966">
    <property type="entry name" value="zf-RVT"/>
    <property type="match status" value="1"/>
</dbReference>
<organism evidence="2 3">
    <name type="scientific">Trifolium subterraneum</name>
    <name type="common">Subterranean clover</name>
    <dbReference type="NCBI Taxonomy" id="3900"/>
    <lineage>
        <taxon>Eukaryota</taxon>
        <taxon>Viridiplantae</taxon>
        <taxon>Streptophyta</taxon>
        <taxon>Embryophyta</taxon>
        <taxon>Tracheophyta</taxon>
        <taxon>Spermatophyta</taxon>
        <taxon>Magnoliopsida</taxon>
        <taxon>eudicotyledons</taxon>
        <taxon>Gunneridae</taxon>
        <taxon>Pentapetalae</taxon>
        <taxon>rosids</taxon>
        <taxon>fabids</taxon>
        <taxon>Fabales</taxon>
        <taxon>Fabaceae</taxon>
        <taxon>Papilionoideae</taxon>
        <taxon>50 kb inversion clade</taxon>
        <taxon>NPAAA clade</taxon>
        <taxon>Hologalegina</taxon>
        <taxon>IRL clade</taxon>
        <taxon>Trifolieae</taxon>
        <taxon>Trifolium</taxon>
    </lineage>
</organism>
<dbReference type="Proteomes" id="UP000242715">
    <property type="component" value="Unassembled WGS sequence"/>
</dbReference>
<dbReference type="InterPro" id="IPR026960">
    <property type="entry name" value="RVT-Znf"/>
</dbReference>
<proteinExistence type="predicted"/>
<dbReference type="Pfam" id="PF00078">
    <property type="entry name" value="RVT_1"/>
    <property type="match status" value="1"/>
</dbReference>
<dbReference type="EMBL" id="DF974803">
    <property type="protein sequence ID" value="GAU50559.1"/>
    <property type="molecule type" value="Genomic_DNA"/>
</dbReference>
<reference evidence="3" key="1">
    <citation type="journal article" date="2017" name="Front. Plant Sci.">
        <title>Climate Clever Clovers: New Paradigm to Reduce the Environmental Footprint of Ruminants by Breeding Low Methanogenic Forages Utilizing Haplotype Variation.</title>
        <authorList>
            <person name="Kaur P."/>
            <person name="Appels R."/>
            <person name="Bayer P.E."/>
            <person name="Keeble-Gagnere G."/>
            <person name="Wang J."/>
            <person name="Hirakawa H."/>
            <person name="Shirasawa K."/>
            <person name="Vercoe P."/>
            <person name="Stefanova K."/>
            <person name="Durmic Z."/>
            <person name="Nichols P."/>
            <person name="Revell C."/>
            <person name="Isobe S.N."/>
            <person name="Edwards D."/>
            <person name="Erskine W."/>
        </authorList>
    </citation>
    <scope>NUCLEOTIDE SEQUENCE [LARGE SCALE GENOMIC DNA]</scope>
    <source>
        <strain evidence="3">cv. Daliak</strain>
    </source>
</reference>
<dbReference type="InterPro" id="IPR043502">
    <property type="entry name" value="DNA/RNA_pol_sf"/>
</dbReference>
<evidence type="ECO:0000259" key="1">
    <source>
        <dbReference type="PROSITE" id="PS50878"/>
    </source>
</evidence>
<dbReference type="OrthoDB" id="1433817at2759"/>
<keyword evidence="3" id="KW-1185">Reference proteome</keyword>
<dbReference type="PANTHER" id="PTHR33116">
    <property type="entry name" value="REVERSE TRANSCRIPTASE ZINC-BINDING DOMAIN-CONTAINING PROTEIN-RELATED-RELATED"/>
    <property type="match status" value="1"/>
</dbReference>
<feature type="domain" description="Reverse transcriptase" evidence="1">
    <location>
        <begin position="1"/>
        <end position="171"/>
    </location>
</feature>
<accession>A0A2Z6PSR4</accession>
<dbReference type="AlphaFoldDB" id="A0A2Z6PSR4"/>
<sequence length="571" mass="65387">MNRTELFVNLKRVEPNDVFYSWIEEILHSTRLYVLVNGKSIGFFKCTRGVRQGDPLSPLLFCIAEDVLSHSISKALQDGELQPMVLCRNVQIPTHVLYADDIMVFCKGSKKHVCCLLHLFNSYGAISGQVINKQKSTFYSGAIPNSRLVMITNLLGFSVGTIPFTYLGYPIFVGKPKVIHFQSLVDKIKFKLASWKGAMLSIMGRVQLVKSIIHGMLVYSFHIYAWPRNLLKKLDMWIRNFIWRGDVGMRIICTVTWKRVCCSHEEGGLDTWSLVKINDSLLLHRCWKLFSSSDQWTLLCQSRYLTFGRPAHYYLRSSVWIGIKQHVSTVRKNSRWLIGMGVDVLFWLDTCLDKSLVELFNFPASAYPSLTAKVSSFIFNHKWKLPVSIVQQDASLASQIHLTTLPQLPIEDRLVWYSTTGGSLSVKQEFTHLFPTQQLVPWAQWLWHNFIPPSSPFVAWICFHNKMSTDENLIKRGYVVVSGCALCLSSKETTQLDIFFFIVTLPNTCGIGWVPCLMLCSTVAALRPFFIVYMQVEVEGLDPIKCKSIQCRLLYHQRYKSEVMDIPDTSI</sequence>
<evidence type="ECO:0000313" key="3">
    <source>
        <dbReference type="Proteomes" id="UP000242715"/>
    </source>
</evidence>